<evidence type="ECO:0000259" key="4">
    <source>
        <dbReference type="PROSITE" id="PS50103"/>
    </source>
</evidence>
<dbReference type="Gene3D" id="1.20.120.1350">
    <property type="entry name" value="Pneumovirus matrix protein 2 (M2), zinc-binding domain"/>
    <property type="match status" value="1"/>
</dbReference>
<sequence>MADNGPEKLMMFLSVAQEQANLWKTETDSRAQKMVEMKQENINLKERIESLQKEIQIQSTRLVMIIDGDGAIFDRELISLGRKGGENAARDLADHVQNYFKSNDSSQFFQSRVYIFFNKQGLGKALRTKGHLEDAPAKLDEFQIGFNTASPRFLMVDVGGGKEAADHKVKAFLEDEIRSPQTYKIIFGGGCHDNGYAQILQSYITAGLKKKLVLLQTYEKIEPGFSALGLDIIPPKPGLFIPKKLEDPPAAGPLNPIPGSPKVRQVHAGSAIAPGVPRRSDSANPGSYASIASTSPPKQLTVTKPQASSPGSEANNNLNHNIGRTITLDKTKTLYQLNLDPKPCVYQYLGKDECNRGTTCKFSHRYALSPDHIAELRKEIKARPCDFLLEGAIPSLIIHGRVLNNDFFLLTLRCRLPTRGRLLGEEHVDSPKICMPEPQICLGALRVPAGATDMLSQLSFDPVEDFVSVRSQPPPHHSSRNMAQSSVSPGGGASASGPSLSLHHPNVPGTGDAPKASKKKRKRRNKGKNANQNAGNSVARLPVPARAFPRFNDLPIELQETIFKIATDGVGEERIRPLMDISPKIKEWHVIGIHHIRIIPRLIELPCCHSCDDDDDDDNEVTVRDQSELALYQALLETKPKEFFVKSARWLYTDSREGPLYRETELKLLSVCDNLEVLECWSKGPNEELTGQLMKKCWPKLKLLGINIDLLPRDDHTFHIPLFQNVTHLDLKSNDPQIPSALWKGLKSLLNLTHMRINTMEKFKWTQKEEAADHAYAMAKEVKGYLPRKLKHFVILIPVDVLYNMWTEVKEHGNEKRWRRLQSIRLGSFSPRIMLGCVLDRDLDRWMDNGDMFEYSADLDDLEEFGESWLYTTPIVINPTEPRGFCTYDGNPYGNWEEVDCKNRPGERG</sequence>
<evidence type="ECO:0000313" key="5">
    <source>
        <dbReference type="EMBL" id="KAJ3569508.1"/>
    </source>
</evidence>
<proteinExistence type="predicted"/>
<dbReference type="PANTHER" id="PTHR37543">
    <property type="entry name" value="CCCH ZINC FINGER DNA BINDING PROTEIN (AFU_ORTHOLOGUE AFUA_5G12760)"/>
    <property type="match status" value="1"/>
</dbReference>
<organism evidence="5 6">
    <name type="scientific">Leucocoprinus birnbaumii</name>
    <dbReference type="NCBI Taxonomy" id="56174"/>
    <lineage>
        <taxon>Eukaryota</taxon>
        <taxon>Fungi</taxon>
        <taxon>Dikarya</taxon>
        <taxon>Basidiomycota</taxon>
        <taxon>Agaricomycotina</taxon>
        <taxon>Agaricomycetes</taxon>
        <taxon>Agaricomycetidae</taxon>
        <taxon>Agaricales</taxon>
        <taxon>Agaricineae</taxon>
        <taxon>Agaricaceae</taxon>
        <taxon>Leucocoprinus</taxon>
    </lineage>
</organism>
<feature type="domain" description="C3H1-type" evidence="4">
    <location>
        <begin position="338"/>
        <end position="367"/>
    </location>
</feature>
<feature type="coiled-coil region" evidence="2">
    <location>
        <begin position="34"/>
        <end position="61"/>
    </location>
</feature>
<accession>A0AAD5YX41</accession>
<protein>
    <recommendedName>
        <fullName evidence="4">C3H1-type domain-containing protein</fullName>
    </recommendedName>
</protein>
<evidence type="ECO:0000256" key="1">
    <source>
        <dbReference type="PROSITE-ProRule" id="PRU00723"/>
    </source>
</evidence>
<dbReference type="InterPro" id="IPR057683">
    <property type="entry name" value="DUF7923"/>
</dbReference>
<reference evidence="5" key="1">
    <citation type="submission" date="2022-07" db="EMBL/GenBank/DDBJ databases">
        <title>Genome Sequence of Leucocoprinus birnbaumii.</title>
        <authorList>
            <person name="Buettner E."/>
        </authorList>
    </citation>
    <scope>NUCLEOTIDE SEQUENCE</scope>
    <source>
        <strain evidence="5">VT141</strain>
    </source>
</reference>
<dbReference type="GO" id="GO:0008270">
    <property type="term" value="F:zinc ion binding"/>
    <property type="evidence" value="ECO:0007669"/>
    <property type="project" value="UniProtKB-KW"/>
</dbReference>
<dbReference type="InterPro" id="IPR000571">
    <property type="entry name" value="Znf_CCCH"/>
</dbReference>
<dbReference type="AlphaFoldDB" id="A0AAD5YX41"/>
<evidence type="ECO:0000313" key="6">
    <source>
        <dbReference type="Proteomes" id="UP001213000"/>
    </source>
</evidence>
<dbReference type="Pfam" id="PF25540">
    <property type="entry name" value="DUF7923"/>
    <property type="match status" value="1"/>
</dbReference>
<evidence type="ECO:0000256" key="3">
    <source>
        <dbReference type="SAM" id="MobiDB-lite"/>
    </source>
</evidence>
<keyword evidence="2" id="KW-0175">Coiled coil</keyword>
<keyword evidence="1" id="KW-0479">Metal-binding</keyword>
<feature type="compositionally biased region" description="Basic residues" evidence="3">
    <location>
        <begin position="516"/>
        <end position="527"/>
    </location>
</feature>
<dbReference type="PANTHER" id="PTHR37543:SF1">
    <property type="entry name" value="CCCH ZINC FINGER DNA BINDING PROTEIN (AFU_ORTHOLOGUE AFUA_5G12760)"/>
    <property type="match status" value="1"/>
</dbReference>
<keyword evidence="1" id="KW-0863">Zinc-finger</keyword>
<dbReference type="Proteomes" id="UP001213000">
    <property type="component" value="Unassembled WGS sequence"/>
</dbReference>
<name>A0AAD5YX41_9AGAR</name>
<feature type="zinc finger region" description="C3H1-type" evidence="1">
    <location>
        <begin position="338"/>
        <end position="367"/>
    </location>
</feature>
<dbReference type="EMBL" id="JANIEX010000284">
    <property type="protein sequence ID" value="KAJ3569508.1"/>
    <property type="molecule type" value="Genomic_DNA"/>
</dbReference>
<feature type="compositionally biased region" description="Polar residues" evidence="3">
    <location>
        <begin position="282"/>
        <end position="320"/>
    </location>
</feature>
<gene>
    <name evidence="5" type="ORF">NP233_g5002</name>
</gene>
<comment type="caution">
    <text evidence="5">The sequence shown here is derived from an EMBL/GenBank/DDBJ whole genome shotgun (WGS) entry which is preliminary data.</text>
</comment>
<feature type="region of interest" description="Disordered" evidence="3">
    <location>
        <begin position="467"/>
        <end position="538"/>
    </location>
</feature>
<dbReference type="PROSITE" id="PS50103">
    <property type="entry name" value="ZF_C3H1"/>
    <property type="match status" value="1"/>
</dbReference>
<evidence type="ECO:0000256" key="2">
    <source>
        <dbReference type="SAM" id="Coils"/>
    </source>
</evidence>
<feature type="region of interest" description="Disordered" evidence="3">
    <location>
        <begin position="244"/>
        <end position="320"/>
    </location>
</feature>
<feature type="compositionally biased region" description="Low complexity" evidence="3">
    <location>
        <begin position="528"/>
        <end position="537"/>
    </location>
</feature>
<keyword evidence="6" id="KW-1185">Reference proteome</keyword>
<keyword evidence="1" id="KW-0862">Zinc</keyword>